<accession>A0A6J4LQ30</accession>
<gene>
    <name evidence="1" type="ORF">AVDCRST_MAG16-1697</name>
</gene>
<name>A0A6J4LQ30_9ACTN</name>
<organism evidence="1">
    <name type="scientific">uncultured Frankineae bacterium</name>
    <dbReference type="NCBI Taxonomy" id="437475"/>
    <lineage>
        <taxon>Bacteria</taxon>
        <taxon>Bacillati</taxon>
        <taxon>Actinomycetota</taxon>
        <taxon>Actinomycetes</taxon>
        <taxon>Frankiales</taxon>
        <taxon>environmental samples</taxon>
    </lineage>
</organism>
<reference evidence="1" key="1">
    <citation type="submission" date="2020-02" db="EMBL/GenBank/DDBJ databases">
        <authorList>
            <person name="Meier V. D."/>
        </authorList>
    </citation>
    <scope>NUCLEOTIDE SEQUENCE</scope>
    <source>
        <strain evidence="1">AVDCRST_MAG16</strain>
    </source>
</reference>
<proteinExistence type="predicted"/>
<dbReference type="AlphaFoldDB" id="A0A6J4LQ30"/>
<evidence type="ECO:0000313" key="1">
    <source>
        <dbReference type="EMBL" id="CAA9338419.1"/>
    </source>
</evidence>
<dbReference type="EMBL" id="CADCUE010000148">
    <property type="protein sequence ID" value="CAA9338419.1"/>
    <property type="molecule type" value="Genomic_DNA"/>
</dbReference>
<sequence length="153" mass="17182">MTPPTTVWLLGYPVELGMSTVEHISDWMREFQLMALARSQGSSHDVPARLQAMVQSLTARYGTELSTADRLRAEAAARGEPLVDLPYPVRPEAESAVRGWQAMLAEVDEYCRAEELLTLQRSPEQVRLQDWVCEEFLRQLGGAAPRRWPGDVG</sequence>
<protein>
    <submittedName>
        <fullName evidence="1">Uncharacterized protein</fullName>
    </submittedName>
</protein>